<protein>
    <recommendedName>
        <fullName evidence="1">GCVT N-terminal domain-containing protein</fullName>
    </recommendedName>
</protein>
<evidence type="ECO:0000259" key="1">
    <source>
        <dbReference type="Pfam" id="PF01571"/>
    </source>
</evidence>
<accession>A0A0M4L5N0</accession>
<reference evidence="2 3" key="1">
    <citation type="journal article" date="2015" name="Genome Announc.">
        <title>Genome Sequence of 'Candidatus Thioglobus singularis' Strain PS1, a Mixotroph from the SUP05 Clade of Marine Gammaproteobacteria.</title>
        <authorList>
            <person name="Marshall K.T."/>
            <person name="Morris R.M."/>
        </authorList>
    </citation>
    <scope>NUCLEOTIDE SEQUENCE [LARGE SCALE GENOMIC DNA]</scope>
    <source>
        <strain evidence="2 3">PS1</strain>
    </source>
</reference>
<organism evidence="2 3">
    <name type="scientific">Candidatus Pseudothioglobus singularis PS1</name>
    <dbReference type="NCBI Taxonomy" id="1125411"/>
    <lineage>
        <taxon>Bacteria</taxon>
        <taxon>Pseudomonadati</taxon>
        <taxon>Pseudomonadota</taxon>
        <taxon>Gammaproteobacteria</taxon>
        <taxon>Candidatus Pseudothioglobaceae</taxon>
        <taxon>Candidatus Pseudothioglobus</taxon>
    </lineage>
</organism>
<evidence type="ECO:0000313" key="2">
    <source>
        <dbReference type="EMBL" id="ALE02733.1"/>
    </source>
</evidence>
<dbReference type="STRING" id="1125411.W908_05605"/>
<dbReference type="Proteomes" id="UP000068905">
    <property type="component" value="Chromosome"/>
</dbReference>
<dbReference type="AlphaFoldDB" id="A0A0M4L5N0"/>
<dbReference type="OrthoDB" id="9814782at2"/>
<dbReference type="RefSeq" id="WP_053820283.1">
    <property type="nucleotide sequence ID" value="NZ_CP006911.1"/>
</dbReference>
<sequence>MSDYELLPESPLGGVEIEMDGFNITEVTDKSLVMVALPRENFSEVESSIDKSCGLKLPEMERSTLSKDSSIMLWRLQKNQVLAYFTYEGNDAEAHLSRRLSAPAYYTDQSDTWAMIRVSGQRSRDVLERICPVDISVEAFPVGSVSRTIMEHIGTIIFRDGDDSYVLLTMRSFGRSMLHAIEVSAENVL</sequence>
<dbReference type="EMBL" id="CP006911">
    <property type="protein sequence ID" value="ALE02733.1"/>
    <property type="molecule type" value="Genomic_DNA"/>
</dbReference>
<dbReference type="SUPFAM" id="SSF103025">
    <property type="entry name" value="Folate-binding domain"/>
    <property type="match status" value="1"/>
</dbReference>
<dbReference type="Gene3D" id="3.30.1360.120">
    <property type="entry name" value="Probable tRNA modification gtpase trme, domain 1"/>
    <property type="match status" value="1"/>
</dbReference>
<dbReference type="InterPro" id="IPR027266">
    <property type="entry name" value="TrmE/GcvT-like"/>
</dbReference>
<keyword evidence="3" id="KW-1185">Reference proteome</keyword>
<proteinExistence type="predicted"/>
<feature type="domain" description="GCVT N-terminal" evidence="1">
    <location>
        <begin position="71"/>
        <end position="160"/>
    </location>
</feature>
<dbReference type="KEGG" id="tsn:W908_05605"/>
<gene>
    <name evidence="2" type="ORF">W908_05605</name>
</gene>
<dbReference type="InterPro" id="IPR006222">
    <property type="entry name" value="GCVT_N"/>
</dbReference>
<name>A0A0M4L5N0_9GAMM</name>
<evidence type="ECO:0000313" key="3">
    <source>
        <dbReference type="Proteomes" id="UP000068905"/>
    </source>
</evidence>
<dbReference type="Pfam" id="PF01571">
    <property type="entry name" value="GCV_T"/>
    <property type="match status" value="1"/>
</dbReference>